<keyword evidence="4 6" id="KW-0697">Rotamase</keyword>
<keyword evidence="10" id="KW-1185">Reference proteome</keyword>
<evidence type="ECO:0000259" key="8">
    <source>
        <dbReference type="PROSITE" id="PS50059"/>
    </source>
</evidence>
<dbReference type="GO" id="GO:0003755">
    <property type="term" value="F:peptidyl-prolyl cis-trans isomerase activity"/>
    <property type="evidence" value="ECO:0007669"/>
    <property type="project" value="UniProtKB-KW"/>
</dbReference>
<dbReference type="AlphaFoldDB" id="A0A7K1TJ69"/>
<evidence type="ECO:0000256" key="4">
    <source>
        <dbReference type="ARBA" id="ARBA00023110"/>
    </source>
</evidence>
<evidence type="ECO:0000313" key="9">
    <source>
        <dbReference type="EMBL" id="MVN78412.1"/>
    </source>
</evidence>
<dbReference type="Proteomes" id="UP000441336">
    <property type="component" value="Unassembled WGS sequence"/>
</dbReference>
<evidence type="ECO:0000256" key="2">
    <source>
        <dbReference type="ARBA" id="ARBA00006577"/>
    </source>
</evidence>
<evidence type="ECO:0000256" key="5">
    <source>
        <dbReference type="ARBA" id="ARBA00023235"/>
    </source>
</evidence>
<evidence type="ECO:0000313" key="10">
    <source>
        <dbReference type="Proteomes" id="UP000441336"/>
    </source>
</evidence>
<comment type="catalytic activity">
    <reaction evidence="1 6">
        <text>[protein]-peptidylproline (omega=180) = [protein]-peptidylproline (omega=0)</text>
        <dbReference type="Rhea" id="RHEA:16237"/>
        <dbReference type="Rhea" id="RHEA-COMP:10747"/>
        <dbReference type="Rhea" id="RHEA-COMP:10748"/>
        <dbReference type="ChEBI" id="CHEBI:83833"/>
        <dbReference type="ChEBI" id="CHEBI:83834"/>
        <dbReference type="EC" id="5.2.1.8"/>
    </reaction>
</comment>
<gene>
    <name evidence="9" type="ORF">GO988_18940</name>
</gene>
<reference evidence="9 10" key="1">
    <citation type="submission" date="2019-12" db="EMBL/GenBank/DDBJ databases">
        <title>Hymenobacter sp. HMF4947 Genome sequencing and assembly.</title>
        <authorList>
            <person name="Kang H."/>
            <person name="Cha I."/>
            <person name="Kim H."/>
            <person name="Joh K."/>
        </authorList>
    </citation>
    <scope>NUCLEOTIDE SEQUENCE [LARGE SCALE GENOMIC DNA]</scope>
    <source>
        <strain evidence="9 10">HMF4947</strain>
    </source>
</reference>
<dbReference type="PROSITE" id="PS50059">
    <property type="entry name" value="FKBP_PPIASE"/>
    <property type="match status" value="1"/>
</dbReference>
<evidence type="ECO:0000256" key="1">
    <source>
        <dbReference type="ARBA" id="ARBA00000971"/>
    </source>
</evidence>
<name>A0A7K1TJ69_9BACT</name>
<organism evidence="9 10">
    <name type="scientific">Hymenobacter ginkgonis</name>
    <dbReference type="NCBI Taxonomy" id="2682976"/>
    <lineage>
        <taxon>Bacteria</taxon>
        <taxon>Pseudomonadati</taxon>
        <taxon>Bacteroidota</taxon>
        <taxon>Cytophagia</taxon>
        <taxon>Cytophagales</taxon>
        <taxon>Hymenobacteraceae</taxon>
        <taxon>Hymenobacter</taxon>
    </lineage>
</organism>
<keyword evidence="5 6" id="KW-0413">Isomerase</keyword>
<dbReference type="PANTHER" id="PTHR43811">
    <property type="entry name" value="FKBP-TYPE PEPTIDYL-PROLYL CIS-TRANS ISOMERASE FKPA"/>
    <property type="match status" value="1"/>
</dbReference>
<dbReference type="EMBL" id="WQKZ01000005">
    <property type="protein sequence ID" value="MVN78412.1"/>
    <property type="molecule type" value="Genomic_DNA"/>
</dbReference>
<evidence type="ECO:0000256" key="6">
    <source>
        <dbReference type="PROSITE-ProRule" id="PRU00277"/>
    </source>
</evidence>
<protein>
    <recommendedName>
        <fullName evidence="3 6">peptidylprolyl isomerase</fullName>
        <ecNumber evidence="3 6">5.2.1.8</ecNumber>
    </recommendedName>
</protein>
<accession>A0A7K1TJ69</accession>
<keyword evidence="7" id="KW-0175">Coiled coil</keyword>
<dbReference type="InterPro" id="IPR046357">
    <property type="entry name" value="PPIase_dom_sf"/>
</dbReference>
<feature type="domain" description="PPIase FKBP-type" evidence="8">
    <location>
        <begin position="268"/>
        <end position="358"/>
    </location>
</feature>
<sequence length="358" mass="38849">MVLSWLRPGHRHRFFCKARCDGHLTACSFMRFFPFLLAAVALLPPTLAAAQVAPTPGFERLPSGTEYQLFRRDAAGHYAPRPLNPPGDAPYASRQGQVLLINLQYRTDRDSVLMDTRQMQARQAPAGTKPQPVPVGLGPNPGKGTPEEAMSLLLPGDSAVFRFNADSLFGKAGQPIPPFIKRSGNGFRFVVAAKELLTADQMRARQQAMQAEQQRLAKARSAKQLLKDDATIQAYIKKNKLTTKAKKTVGGTWYVITVRGKGVLPKKGQTVSVKYRGTVLATGKEFDSTAKHGDTPFDFVLGQGQVIQGWDQGIAALPKGSKAMLLIPSPLGYGERGAGADIPANAVLRFDVELTGIK</sequence>
<comment type="similarity">
    <text evidence="2">Belongs to the FKBP-type PPIase family.</text>
</comment>
<evidence type="ECO:0000256" key="3">
    <source>
        <dbReference type="ARBA" id="ARBA00013194"/>
    </source>
</evidence>
<dbReference type="PANTHER" id="PTHR43811:SF19">
    <property type="entry name" value="39 KDA FK506-BINDING NUCLEAR PROTEIN"/>
    <property type="match status" value="1"/>
</dbReference>
<feature type="coiled-coil region" evidence="7">
    <location>
        <begin position="194"/>
        <end position="229"/>
    </location>
</feature>
<evidence type="ECO:0000256" key="7">
    <source>
        <dbReference type="SAM" id="Coils"/>
    </source>
</evidence>
<dbReference type="Gene3D" id="3.10.50.40">
    <property type="match status" value="1"/>
</dbReference>
<proteinExistence type="inferred from homology"/>
<dbReference type="FunFam" id="3.10.50.40:FF:000006">
    <property type="entry name" value="Peptidyl-prolyl cis-trans isomerase"/>
    <property type="match status" value="1"/>
</dbReference>
<dbReference type="InterPro" id="IPR001179">
    <property type="entry name" value="PPIase_FKBP_dom"/>
</dbReference>
<dbReference type="SUPFAM" id="SSF54534">
    <property type="entry name" value="FKBP-like"/>
    <property type="match status" value="1"/>
</dbReference>
<comment type="caution">
    <text evidence="9">The sequence shown here is derived from an EMBL/GenBank/DDBJ whole genome shotgun (WGS) entry which is preliminary data.</text>
</comment>
<dbReference type="EC" id="5.2.1.8" evidence="3 6"/>
<dbReference type="Pfam" id="PF00254">
    <property type="entry name" value="FKBP_C"/>
    <property type="match status" value="1"/>
</dbReference>